<keyword evidence="4" id="KW-0472">Membrane</keyword>
<evidence type="ECO:0000256" key="4">
    <source>
        <dbReference type="SAM" id="Phobius"/>
    </source>
</evidence>
<sequence>MQSPGEGVPLRQGGELSELMGESAPQSNRGRIAAWLRRELSGDDLRSQITLAIAVAAMVPMIIAVCVVVTYQGIQQRGAAANEVETSVRLGATALDEYLARHMLAIESLGRELEALELADAALDRALLDVHAVYDSFRSMALIDRQGMIVAATERGTDGIVPAAERLGQAVWDRDYFRHALSDAGVQVSGIFVDDLVAAEPLVALSRSVNVAGEPAYVIKGSMDAASLVHRVQGQVVTPTICIAIVDGLRQIVGTTKPDRWPAMSPAPEQWFAPSRESAHAVRSVAGDWQVVGGLVQESTGWRNSQTTQLVALSTLLMGLIVAYLVGRWIAGRVNGPVTALIAELRQLDLETLSEAELSDPELDWPTEIRVLRRKFLTLLVKMIRARDSQKELLAQSEELRFALHDEVMSRQAIIQEKTVALERANQTLERLARIDGLTGLCNRRVFDEELTRSWRAAVRDHQPLSVVLIDVDHFKAYNDHYGHLIGDDCLRAVGRVLEDSARRPGDLAARFGGEEFALLLPKTDLAGAIRIGQIVVDQVRELQIEHAKVPLGCVTISAGVAQAETDDHASPDKLLSAADAQLYVAKESGRNRCVG</sequence>
<reference evidence="6 7" key="1">
    <citation type="submission" date="2018-05" db="EMBL/GenBank/DDBJ databases">
        <title>Abyssibacter profundi OUC007T gen. nov., sp. nov, a marine bacterium isolated from seawater of the Mariana Trench.</title>
        <authorList>
            <person name="Zhou S."/>
        </authorList>
    </citation>
    <scope>NUCLEOTIDE SEQUENCE [LARGE SCALE GENOMIC DNA]</scope>
    <source>
        <strain evidence="6 7">OUC007</strain>
    </source>
</reference>
<dbReference type="InterPro" id="IPR029787">
    <property type="entry name" value="Nucleotide_cyclase"/>
</dbReference>
<feature type="transmembrane region" description="Helical" evidence="4">
    <location>
        <begin position="49"/>
        <end position="71"/>
    </location>
</feature>
<evidence type="ECO:0000256" key="2">
    <source>
        <dbReference type="ARBA" id="ARBA00012528"/>
    </source>
</evidence>
<dbReference type="NCBIfam" id="TIGR00254">
    <property type="entry name" value="GGDEF"/>
    <property type="match status" value="1"/>
</dbReference>
<dbReference type="PANTHER" id="PTHR45138:SF9">
    <property type="entry name" value="DIGUANYLATE CYCLASE DGCM-RELATED"/>
    <property type="match status" value="1"/>
</dbReference>
<keyword evidence="4" id="KW-0812">Transmembrane</keyword>
<evidence type="ECO:0000256" key="3">
    <source>
        <dbReference type="ARBA" id="ARBA00034247"/>
    </source>
</evidence>
<dbReference type="GO" id="GO:0043709">
    <property type="term" value="P:cell adhesion involved in single-species biofilm formation"/>
    <property type="evidence" value="ECO:0007669"/>
    <property type="project" value="TreeGrafter"/>
</dbReference>
<dbReference type="SUPFAM" id="SSF55073">
    <property type="entry name" value="Nucleotide cyclase"/>
    <property type="match status" value="1"/>
</dbReference>
<dbReference type="Gene3D" id="3.30.70.270">
    <property type="match status" value="1"/>
</dbReference>
<dbReference type="InterPro" id="IPR050469">
    <property type="entry name" value="Diguanylate_Cyclase"/>
</dbReference>
<keyword evidence="7" id="KW-1185">Reference proteome</keyword>
<dbReference type="FunFam" id="3.30.70.270:FF:000001">
    <property type="entry name" value="Diguanylate cyclase domain protein"/>
    <property type="match status" value="1"/>
</dbReference>
<accession>A0A383XRA3</accession>
<organism evidence="6 7">
    <name type="scientific">Abyssibacter profundi</name>
    <dbReference type="NCBI Taxonomy" id="2182787"/>
    <lineage>
        <taxon>Bacteria</taxon>
        <taxon>Pseudomonadati</taxon>
        <taxon>Pseudomonadota</taxon>
        <taxon>Gammaproteobacteria</taxon>
        <taxon>Chromatiales</taxon>
        <taxon>Oceanococcaceae</taxon>
        <taxon>Abyssibacter</taxon>
    </lineage>
</organism>
<dbReference type="Pfam" id="PF00990">
    <property type="entry name" value="GGDEF"/>
    <property type="match status" value="1"/>
</dbReference>
<dbReference type="PROSITE" id="PS50887">
    <property type="entry name" value="GGDEF"/>
    <property type="match status" value="1"/>
</dbReference>
<dbReference type="Proteomes" id="UP000251800">
    <property type="component" value="Unassembled WGS sequence"/>
</dbReference>
<gene>
    <name evidence="6" type="ORF">DEH80_14120</name>
</gene>
<dbReference type="Gene3D" id="3.30.450.20">
    <property type="entry name" value="PAS domain"/>
    <property type="match status" value="1"/>
</dbReference>
<dbReference type="PANTHER" id="PTHR45138">
    <property type="entry name" value="REGULATORY COMPONENTS OF SENSORY TRANSDUCTION SYSTEM"/>
    <property type="match status" value="1"/>
</dbReference>
<feature type="transmembrane region" description="Helical" evidence="4">
    <location>
        <begin position="310"/>
        <end position="331"/>
    </location>
</feature>
<dbReference type="EC" id="2.7.7.65" evidence="2"/>
<evidence type="ECO:0000313" key="7">
    <source>
        <dbReference type="Proteomes" id="UP000251800"/>
    </source>
</evidence>
<dbReference type="AlphaFoldDB" id="A0A383XRA3"/>
<keyword evidence="4" id="KW-1133">Transmembrane helix</keyword>
<proteinExistence type="predicted"/>
<comment type="cofactor">
    <cofactor evidence="1">
        <name>Mg(2+)</name>
        <dbReference type="ChEBI" id="CHEBI:18420"/>
    </cofactor>
</comment>
<dbReference type="InterPro" id="IPR043128">
    <property type="entry name" value="Rev_trsase/Diguanyl_cyclase"/>
</dbReference>
<dbReference type="OrthoDB" id="9803824at2"/>
<comment type="catalytic activity">
    <reaction evidence="3">
        <text>2 GTP = 3',3'-c-di-GMP + 2 diphosphate</text>
        <dbReference type="Rhea" id="RHEA:24898"/>
        <dbReference type="ChEBI" id="CHEBI:33019"/>
        <dbReference type="ChEBI" id="CHEBI:37565"/>
        <dbReference type="ChEBI" id="CHEBI:58805"/>
        <dbReference type="EC" id="2.7.7.65"/>
    </reaction>
</comment>
<evidence type="ECO:0000259" key="5">
    <source>
        <dbReference type="PROSITE" id="PS50887"/>
    </source>
</evidence>
<evidence type="ECO:0000256" key="1">
    <source>
        <dbReference type="ARBA" id="ARBA00001946"/>
    </source>
</evidence>
<dbReference type="GO" id="GO:0005886">
    <property type="term" value="C:plasma membrane"/>
    <property type="evidence" value="ECO:0007669"/>
    <property type="project" value="TreeGrafter"/>
</dbReference>
<comment type="caution">
    <text evidence="6">The sequence shown here is derived from an EMBL/GenBank/DDBJ whole genome shotgun (WGS) entry which is preliminary data.</text>
</comment>
<dbReference type="EMBL" id="QEQK01000013">
    <property type="protein sequence ID" value="PWN55157.1"/>
    <property type="molecule type" value="Genomic_DNA"/>
</dbReference>
<name>A0A383XRA3_9GAMM</name>
<dbReference type="SMART" id="SM00267">
    <property type="entry name" value="GGDEF"/>
    <property type="match status" value="1"/>
</dbReference>
<dbReference type="InterPro" id="IPR000160">
    <property type="entry name" value="GGDEF_dom"/>
</dbReference>
<feature type="domain" description="GGDEF" evidence="5">
    <location>
        <begin position="463"/>
        <end position="596"/>
    </location>
</feature>
<dbReference type="GO" id="GO:0052621">
    <property type="term" value="F:diguanylate cyclase activity"/>
    <property type="evidence" value="ECO:0007669"/>
    <property type="project" value="UniProtKB-EC"/>
</dbReference>
<dbReference type="CDD" id="cd01949">
    <property type="entry name" value="GGDEF"/>
    <property type="match status" value="1"/>
</dbReference>
<dbReference type="GO" id="GO:1902201">
    <property type="term" value="P:negative regulation of bacterial-type flagellum-dependent cell motility"/>
    <property type="evidence" value="ECO:0007669"/>
    <property type="project" value="TreeGrafter"/>
</dbReference>
<protein>
    <recommendedName>
        <fullName evidence="2">diguanylate cyclase</fullName>
        <ecNumber evidence="2">2.7.7.65</ecNumber>
    </recommendedName>
</protein>
<evidence type="ECO:0000313" key="6">
    <source>
        <dbReference type="EMBL" id="PWN55157.1"/>
    </source>
</evidence>